<feature type="region of interest" description="Disordered" evidence="4">
    <location>
        <begin position="186"/>
        <end position="229"/>
    </location>
</feature>
<dbReference type="GO" id="GO:0000127">
    <property type="term" value="C:transcription factor TFIIIC complex"/>
    <property type="evidence" value="ECO:0007669"/>
    <property type="project" value="TreeGrafter"/>
</dbReference>
<feature type="compositionally biased region" description="Polar residues" evidence="4">
    <location>
        <begin position="933"/>
        <end position="942"/>
    </location>
</feature>
<dbReference type="EMBL" id="LWDG02000276">
    <property type="protein sequence ID" value="KAE8266942.1"/>
    <property type="molecule type" value="Genomic_DNA"/>
</dbReference>
<feature type="compositionally biased region" description="Acidic residues" evidence="4">
    <location>
        <begin position="1003"/>
        <end position="1018"/>
    </location>
</feature>
<feature type="region of interest" description="Disordered" evidence="4">
    <location>
        <begin position="355"/>
        <end position="383"/>
    </location>
</feature>
<feature type="region of interest" description="Disordered" evidence="4">
    <location>
        <begin position="143"/>
        <end position="165"/>
    </location>
</feature>
<reference evidence="5" key="2">
    <citation type="journal article" date="2019" name="IMA Fungus">
        <title>Genome sequencing and comparison of five Tilletia species to identify candidate genes for the detection of regulated species infecting wheat.</title>
        <authorList>
            <person name="Nguyen H.D.T."/>
            <person name="Sultana T."/>
            <person name="Kesanakurti P."/>
            <person name="Hambleton S."/>
        </authorList>
    </citation>
    <scope>NUCLEOTIDE SEQUENCE</scope>
    <source>
        <strain evidence="5">DAOMC 236422</strain>
    </source>
</reference>
<dbReference type="SMART" id="SM00320">
    <property type="entry name" value="WD40"/>
    <property type="match status" value="3"/>
</dbReference>
<feature type="compositionally biased region" description="Polar residues" evidence="4">
    <location>
        <begin position="202"/>
        <end position="229"/>
    </location>
</feature>
<evidence type="ECO:0000256" key="3">
    <source>
        <dbReference type="ARBA" id="ARBA00023242"/>
    </source>
</evidence>
<comment type="caution">
    <text evidence="5">The sequence shown here is derived from an EMBL/GenBank/DDBJ whole genome shotgun (WGS) entry which is preliminary data.</text>
</comment>
<dbReference type="InterPro" id="IPR036322">
    <property type="entry name" value="WD40_repeat_dom_sf"/>
</dbReference>
<accession>A0A8X7N5U4</accession>
<dbReference type="InterPro" id="IPR052416">
    <property type="entry name" value="GTF3C_component"/>
</dbReference>
<evidence type="ECO:0000256" key="4">
    <source>
        <dbReference type="SAM" id="MobiDB-lite"/>
    </source>
</evidence>
<feature type="region of interest" description="Disordered" evidence="4">
    <location>
        <begin position="1"/>
        <end position="55"/>
    </location>
</feature>
<dbReference type="PANTHER" id="PTHR15052">
    <property type="entry name" value="RNA POLYMERASE III TRANSCRIPTION INITIATION FACTOR COMPLEX SUBUNIT"/>
    <property type="match status" value="1"/>
</dbReference>
<dbReference type="GO" id="GO:0005634">
    <property type="term" value="C:nucleus"/>
    <property type="evidence" value="ECO:0007669"/>
    <property type="project" value="UniProtKB-SubCell"/>
</dbReference>
<evidence type="ECO:0000313" key="6">
    <source>
        <dbReference type="Proteomes" id="UP000078113"/>
    </source>
</evidence>
<feature type="compositionally biased region" description="Acidic residues" evidence="4">
    <location>
        <begin position="1046"/>
        <end position="1056"/>
    </location>
</feature>
<feature type="compositionally biased region" description="Low complexity" evidence="4">
    <location>
        <begin position="1019"/>
        <end position="1031"/>
    </location>
</feature>
<dbReference type="InterPro" id="IPR001680">
    <property type="entry name" value="WD40_rpt"/>
</dbReference>
<sequence length="1068" mass="114638">MDVQEAPEEIVKSAPPISAEAQGEGPTLDDAVDGQATQPKGRTSRIASDSLSKRTAAWNRKSTGPFFGADSIKVATPSPWPSDGLNLPFGFRPRQESNAGRLQEDSRRANLPSVLEQAREMQDVEWFPGKVVDPRRLRAMVRQADGEGGSSGQEEDETRGFQVPFRHPNLEVKRYEVLSEESARAFRDSRSSESPHTGIAVPQTSSSAASVGTDPTRSDQTSTHSDTILSRLSGMERFVASFKEVGPRNDAEQGGIRVCMGVPEPKDEVLIPALGSADVPGTGLGQVKEKAHVLNAGGLVYSLAWQPVPPVLSHGSEHLVISAAGGIDSRTPLGSTCSKGIPGILQVWSIDPVSSTAPKTAEGKDPKGKQRAVETNPHKDDKADSSVALQMLVYHEYGPALTLEWCPNGHDFRSKWSDDQNRPVRRLGLLAAIFHDGTIRILSIPHPDDIRQRESTMLGKPLRVRLEAVLTLEVPNAVPSCLSWAGGELLAAGFSKGHVGVWRTGDVLRSGSRTGRPSHFIPFDDGYITSIAWSLIPYQDASGVYHPESPFLPHLLLTTSNTGFTGFLDLHDPFMGWLGDMIRSRTPLHNVLWSPQIERFVCDYGDGTVRVLSHRFGNYGAMKRLGSARGRVLSMATSPLHSFLAYGATDGCLRVTNIVRSIIKDRTGPDSHPMLKVFRLDHDRSNGKLRMIDNFLPEFTTQLNDDGTRRGGANRSNAQQESIPFHPSIAVRVAAWNPNLGRGHLLASGTGVGIVRIDRFGAGSVKMTGTVLAPEIVTQRKMRAQISAGSGENSADTALASNESEVEATELKRSTFYEDLEDDAGSVSFSAIDAQIRADADLDGEAKFEAYLKYARVGALRASGHADKAAELLVSSRKSTSKEKVTTKKLGRPESSLVEDVKEVAGISGTGDTLGEGSSSTMTSGAGEILPKTTGSAHTPTPANMILPGASSSTASGSVTADMQSQTAPSPDKPASGVEWTALSSRAPATNEGDVVEHPSKDEEGEEQEGEGDEEDELSSLSDISSLSSEEPIANEGNANTRVTAGEDDLEDEERDELSSLSELSDEE</sequence>
<feature type="compositionally biased region" description="Basic and acidic residues" evidence="4">
    <location>
        <begin position="361"/>
        <end position="383"/>
    </location>
</feature>
<feature type="compositionally biased region" description="Polar residues" evidence="4">
    <location>
        <begin position="35"/>
        <end position="50"/>
    </location>
</feature>
<protein>
    <submittedName>
        <fullName evidence="5">Uncharacterized protein</fullName>
    </submittedName>
</protein>
<keyword evidence="6" id="KW-1185">Reference proteome</keyword>
<evidence type="ECO:0000313" key="5">
    <source>
        <dbReference type="EMBL" id="KAE8266942.1"/>
    </source>
</evidence>
<dbReference type="Proteomes" id="UP000078113">
    <property type="component" value="Unassembled WGS sequence"/>
</dbReference>
<dbReference type="GO" id="GO:0006383">
    <property type="term" value="P:transcription by RNA polymerase III"/>
    <property type="evidence" value="ECO:0007669"/>
    <property type="project" value="TreeGrafter"/>
</dbReference>
<dbReference type="SUPFAM" id="SSF50978">
    <property type="entry name" value="WD40 repeat-like"/>
    <property type="match status" value="1"/>
</dbReference>
<gene>
    <name evidence="5" type="ORF">A4X09_0g5400</name>
</gene>
<reference evidence="5" key="1">
    <citation type="submission" date="2016-04" db="EMBL/GenBank/DDBJ databases">
        <authorList>
            <person name="Nguyen H.D."/>
            <person name="Samba Siva P."/>
            <person name="Cullis J."/>
            <person name="Levesque C.A."/>
            <person name="Hambleton S."/>
        </authorList>
    </citation>
    <scope>NUCLEOTIDE SEQUENCE</scope>
    <source>
        <strain evidence="5">DAOMC 236422</strain>
    </source>
</reference>
<feature type="region of interest" description="Disordered" evidence="4">
    <location>
        <begin position="907"/>
        <end position="1068"/>
    </location>
</feature>
<keyword evidence="3" id="KW-0539">Nucleus</keyword>
<evidence type="ECO:0000256" key="1">
    <source>
        <dbReference type="ARBA" id="ARBA00004123"/>
    </source>
</evidence>
<evidence type="ECO:0000256" key="2">
    <source>
        <dbReference type="ARBA" id="ARBA00023163"/>
    </source>
</evidence>
<proteinExistence type="predicted"/>
<dbReference type="InterPro" id="IPR015943">
    <property type="entry name" value="WD40/YVTN_repeat-like_dom_sf"/>
</dbReference>
<dbReference type="Gene3D" id="2.130.10.10">
    <property type="entry name" value="YVTN repeat-like/Quinoprotein amine dehydrogenase"/>
    <property type="match status" value="2"/>
</dbReference>
<organism evidence="5 6">
    <name type="scientific">Tilletia walkeri</name>
    <dbReference type="NCBI Taxonomy" id="117179"/>
    <lineage>
        <taxon>Eukaryota</taxon>
        <taxon>Fungi</taxon>
        <taxon>Dikarya</taxon>
        <taxon>Basidiomycota</taxon>
        <taxon>Ustilaginomycotina</taxon>
        <taxon>Exobasidiomycetes</taxon>
        <taxon>Tilletiales</taxon>
        <taxon>Tilletiaceae</taxon>
        <taxon>Tilletia</taxon>
    </lineage>
</organism>
<name>A0A8X7N5U4_9BASI</name>
<dbReference type="PANTHER" id="PTHR15052:SF2">
    <property type="entry name" value="GENERAL TRANSCRIPTION FACTOR 3C POLYPEPTIDE 2"/>
    <property type="match status" value="1"/>
</dbReference>
<keyword evidence="2" id="KW-0804">Transcription</keyword>
<feature type="compositionally biased region" description="Low complexity" evidence="4">
    <location>
        <begin position="949"/>
        <end position="961"/>
    </location>
</feature>
<dbReference type="AlphaFoldDB" id="A0A8X7N5U4"/>
<feature type="compositionally biased region" description="Low complexity" evidence="4">
    <location>
        <begin position="1059"/>
        <end position="1068"/>
    </location>
</feature>
<comment type="subcellular location">
    <subcellularLocation>
        <location evidence="1">Nucleus</location>
    </subcellularLocation>
</comment>